<organism evidence="8 9">
    <name type="scientific">Oceanospirillum sediminis</name>
    <dbReference type="NCBI Taxonomy" id="2760088"/>
    <lineage>
        <taxon>Bacteria</taxon>
        <taxon>Pseudomonadati</taxon>
        <taxon>Pseudomonadota</taxon>
        <taxon>Gammaproteobacteria</taxon>
        <taxon>Oceanospirillales</taxon>
        <taxon>Oceanospirillaceae</taxon>
        <taxon>Oceanospirillum</taxon>
    </lineage>
</organism>
<dbReference type="InterPro" id="IPR052155">
    <property type="entry name" value="Biofilm_reg_signaling"/>
</dbReference>
<feature type="domain" description="EAL" evidence="6">
    <location>
        <begin position="370"/>
        <end position="620"/>
    </location>
</feature>
<dbReference type="InterPro" id="IPR001633">
    <property type="entry name" value="EAL_dom"/>
</dbReference>
<dbReference type="NCBIfam" id="TIGR00254">
    <property type="entry name" value="GGDEF"/>
    <property type="match status" value="1"/>
</dbReference>
<dbReference type="PROSITE" id="PS50883">
    <property type="entry name" value="EAL"/>
    <property type="match status" value="1"/>
</dbReference>
<dbReference type="InterPro" id="IPR000014">
    <property type="entry name" value="PAS"/>
</dbReference>
<dbReference type="PROSITE" id="PS50112">
    <property type="entry name" value="PAS"/>
    <property type="match status" value="1"/>
</dbReference>
<keyword evidence="3" id="KW-0175">Coiled coil</keyword>
<feature type="domain" description="GGDEF" evidence="7">
    <location>
        <begin position="214"/>
        <end position="361"/>
    </location>
</feature>
<dbReference type="Gene3D" id="3.20.20.450">
    <property type="entry name" value="EAL domain"/>
    <property type="match status" value="1"/>
</dbReference>
<dbReference type="PROSITE" id="PS50887">
    <property type="entry name" value="GGDEF"/>
    <property type="match status" value="1"/>
</dbReference>
<dbReference type="Pfam" id="PF00563">
    <property type="entry name" value="EAL"/>
    <property type="match status" value="1"/>
</dbReference>
<dbReference type="SUPFAM" id="SSF55073">
    <property type="entry name" value="Nucleotide cyclase"/>
    <property type="match status" value="1"/>
</dbReference>
<comment type="caution">
    <text evidence="8">The sequence shown here is derived from an EMBL/GenBank/DDBJ whole genome shotgun (WGS) entry which is preliminary data.</text>
</comment>
<dbReference type="Pfam" id="PF00989">
    <property type="entry name" value="PAS"/>
    <property type="match status" value="1"/>
</dbReference>
<evidence type="ECO:0000259" key="6">
    <source>
        <dbReference type="PROSITE" id="PS50883"/>
    </source>
</evidence>
<dbReference type="AlphaFoldDB" id="A0A839IPE8"/>
<dbReference type="CDD" id="cd01948">
    <property type="entry name" value="EAL"/>
    <property type="match status" value="1"/>
</dbReference>
<dbReference type="SMART" id="SM00267">
    <property type="entry name" value="GGDEF"/>
    <property type="match status" value="1"/>
</dbReference>
<evidence type="ECO:0000259" key="7">
    <source>
        <dbReference type="PROSITE" id="PS50887"/>
    </source>
</evidence>
<dbReference type="SUPFAM" id="SSF55785">
    <property type="entry name" value="PYP-like sensor domain (PAS domain)"/>
    <property type="match status" value="1"/>
</dbReference>
<evidence type="ECO:0000259" key="4">
    <source>
        <dbReference type="PROSITE" id="PS50112"/>
    </source>
</evidence>
<keyword evidence="9" id="KW-1185">Reference proteome</keyword>
<protein>
    <recommendedName>
        <fullName evidence="1">cyclic-guanylate-specific phosphodiesterase</fullName>
        <ecNumber evidence="1">3.1.4.52</ecNumber>
    </recommendedName>
</protein>
<dbReference type="PROSITE" id="PS50113">
    <property type="entry name" value="PAC"/>
    <property type="match status" value="1"/>
</dbReference>
<dbReference type="Gene3D" id="3.30.70.270">
    <property type="match status" value="1"/>
</dbReference>
<reference evidence="8 9" key="1">
    <citation type="submission" date="2020-08" db="EMBL/GenBank/DDBJ databases">
        <title>Oceanospirillum sp. nov. isolated from marine sediment.</title>
        <authorList>
            <person name="Ji X."/>
        </authorList>
    </citation>
    <scope>NUCLEOTIDE SEQUENCE [LARGE SCALE GENOMIC DNA]</scope>
    <source>
        <strain evidence="8 9">D5</strain>
    </source>
</reference>
<accession>A0A839IPE8</accession>
<evidence type="ECO:0000313" key="8">
    <source>
        <dbReference type="EMBL" id="MBB1486126.1"/>
    </source>
</evidence>
<name>A0A839IPE8_9GAMM</name>
<dbReference type="InterPro" id="IPR035965">
    <property type="entry name" value="PAS-like_dom_sf"/>
</dbReference>
<dbReference type="RefSeq" id="WP_182807907.1">
    <property type="nucleotide sequence ID" value="NZ_JACJFM010000005.1"/>
</dbReference>
<dbReference type="SUPFAM" id="SSF141868">
    <property type="entry name" value="EAL domain-like"/>
    <property type="match status" value="1"/>
</dbReference>
<dbReference type="PANTHER" id="PTHR44757:SF2">
    <property type="entry name" value="BIOFILM ARCHITECTURE MAINTENANCE PROTEIN MBAA"/>
    <property type="match status" value="1"/>
</dbReference>
<keyword evidence="2" id="KW-0973">c-di-GMP</keyword>
<dbReference type="PANTHER" id="PTHR44757">
    <property type="entry name" value="DIGUANYLATE CYCLASE DGCP"/>
    <property type="match status" value="1"/>
</dbReference>
<gene>
    <name evidence="8" type="ORF">H4O21_05850</name>
</gene>
<dbReference type="InterPro" id="IPR035919">
    <property type="entry name" value="EAL_sf"/>
</dbReference>
<evidence type="ECO:0000259" key="5">
    <source>
        <dbReference type="PROSITE" id="PS50113"/>
    </source>
</evidence>
<dbReference type="Pfam" id="PF00990">
    <property type="entry name" value="GGDEF"/>
    <property type="match status" value="2"/>
</dbReference>
<dbReference type="SMART" id="SM00052">
    <property type="entry name" value="EAL"/>
    <property type="match status" value="1"/>
</dbReference>
<evidence type="ECO:0000313" key="9">
    <source>
        <dbReference type="Proteomes" id="UP000565262"/>
    </source>
</evidence>
<feature type="domain" description="PAS" evidence="4">
    <location>
        <begin position="57"/>
        <end position="101"/>
    </location>
</feature>
<feature type="domain" description="PAC" evidence="5">
    <location>
        <begin position="130"/>
        <end position="182"/>
    </location>
</feature>
<dbReference type="InterPro" id="IPR000700">
    <property type="entry name" value="PAS-assoc_C"/>
</dbReference>
<dbReference type="NCBIfam" id="TIGR00229">
    <property type="entry name" value="sensory_box"/>
    <property type="match status" value="1"/>
</dbReference>
<dbReference type="GO" id="GO:0006355">
    <property type="term" value="P:regulation of DNA-templated transcription"/>
    <property type="evidence" value="ECO:0007669"/>
    <property type="project" value="InterPro"/>
</dbReference>
<dbReference type="GO" id="GO:0071111">
    <property type="term" value="F:cyclic-guanylate-specific phosphodiesterase activity"/>
    <property type="evidence" value="ECO:0007669"/>
    <property type="project" value="UniProtKB-EC"/>
</dbReference>
<feature type="coiled-coil region" evidence="3">
    <location>
        <begin position="23"/>
        <end position="61"/>
    </location>
</feature>
<dbReference type="EMBL" id="JACJFM010000005">
    <property type="protein sequence ID" value="MBB1486126.1"/>
    <property type="molecule type" value="Genomic_DNA"/>
</dbReference>
<dbReference type="CDD" id="cd01949">
    <property type="entry name" value="GGDEF"/>
    <property type="match status" value="1"/>
</dbReference>
<dbReference type="EC" id="3.1.4.52" evidence="1"/>
<dbReference type="Proteomes" id="UP000565262">
    <property type="component" value="Unassembled WGS sequence"/>
</dbReference>
<dbReference type="InterPro" id="IPR013767">
    <property type="entry name" value="PAS_fold"/>
</dbReference>
<proteinExistence type="predicted"/>
<evidence type="ECO:0000256" key="3">
    <source>
        <dbReference type="SAM" id="Coils"/>
    </source>
</evidence>
<dbReference type="CDD" id="cd00130">
    <property type="entry name" value="PAS"/>
    <property type="match status" value="1"/>
</dbReference>
<evidence type="ECO:0000256" key="1">
    <source>
        <dbReference type="ARBA" id="ARBA00012282"/>
    </source>
</evidence>
<sequence>MKKDRQVEAQADIMDDVELLRLRQQLEERISKRTEELQQVRRKLQQEIGQHKATANRLELVNRIVEKAHFAITITDADQNILYTNPAYTCLTGRKASDVKGMRASINQSGRHDLDFYRQMWQTLSEYDYWEGEVWDRRVDGSHFMKYLSIETVRDEEGKITNFFSIFTDLTDQKRTEQELERLTHYDPLTDLPNRILFRNRLGHEFNIANRHNSRTGLILLNIDRFTLINRAFGFDSGDDLLIEAAERLRGCIRCTDLLARQEQRLERDADMISRLGGDDFSFILSELRSPEDAGVVARRLSEVFEKPFLVKGEEVYLSASMGIGVYPDNAHEEDDLIQMAQGALDQVKKEGKGGYRFCSDDQNRSSAERVRLETRLRKAVQNEEFQLFYQPKTDLASGQIKGMEALLRWPQPDGSMVPPDEFIPLTEDTGLINPLGYWIVRQAFLDTNRINKLTEFPLQVAINLSVRQFRNPELVIMVSDLIRETGINPEWVEFEITESMLIEKVDEACEVMKGLRKLGVELAIDDFGTGYSSLSYLRHFPVNTLKIDQTFIRDLSSDESSESIVRAIIGLGHGLGLKIVAEGIETQVQSDFLKSTGCQLGQGYYMSRPLPLKDFIKLL</sequence>
<dbReference type="Gene3D" id="3.30.450.20">
    <property type="entry name" value="PAS domain"/>
    <property type="match status" value="1"/>
</dbReference>
<dbReference type="InterPro" id="IPR029787">
    <property type="entry name" value="Nucleotide_cyclase"/>
</dbReference>
<dbReference type="InterPro" id="IPR000160">
    <property type="entry name" value="GGDEF_dom"/>
</dbReference>
<dbReference type="InterPro" id="IPR043128">
    <property type="entry name" value="Rev_trsase/Diguanyl_cyclase"/>
</dbReference>
<evidence type="ECO:0000256" key="2">
    <source>
        <dbReference type="ARBA" id="ARBA00022636"/>
    </source>
</evidence>
<dbReference type="FunFam" id="3.20.20.450:FF:000001">
    <property type="entry name" value="Cyclic di-GMP phosphodiesterase yahA"/>
    <property type="match status" value="1"/>
</dbReference>